<evidence type="ECO:0000313" key="2">
    <source>
        <dbReference type="EMBL" id="CRZ04643.1"/>
    </source>
</evidence>
<dbReference type="Pfam" id="PF09409">
    <property type="entry name" value="PUB"/>
    <property type="match status" value="1"/>
</dbReference>
<dbReference type="InterPro" id="IPR036339">
    <property type="entry name" value="PUB-like_dom_sf"/>
</dbReference>
<reference evidence="2" key="1">
    <citation type="submission" date="2015-04" db="EMBL/GenBank/DDBJ databases">
        <title>The genome sequence of the plant pathogenic Rhizarian Plasmodiophora brassicae reveals insights in its biotrophic life cycle and the origin of chitin synthesis.</title>
        <authorList>
            <person name="Schwelm A."/>
            <person name="Fogelqvist J."/>
            <person name="Knaust A."/>
            <person name="Julke S."/>
            <person name="Lilja T."/>
            <person name="Dhandapani V."/>
            <person name="Bonilla-Rosso G."/>
            <person name="Karlsson M."/>
            <person name="Shevchenko A."/>
            <person name="Choi S.R."/>
            <person name="Kim H.G."/>
            <person name="Park J.Y."/>
            <person name="Lim Y.P."/>
            <person name="Ludwig-Muller J."/>
            <person name="Dixelius C."/>
        </authorList>
    </citation>
    <scope>NUCLEOTIDE SEQUENCE</scope>
    <source>
        <tissue evidence="2">Potato root galls</tissue>
    </source>
</reference>
<dbReference type="CDD" id="cd09212">
    <property type="entry name" value="PUB"/>
    <property type="match status" value="1"/>
</dbReference>
<dbReference type="InterPro" id="IPR036457">
    <property type="entry name" value="PPM-type-like_dom_sf"/>
</dbReference>
<dbReference type="GO" id="GO:0004722">
    <property type="term" value="F:protein serine/threonine phosphatase activity"/>
    <property type="evidence" value="ECO:0007669"/>
    <property type="project" value="InterPro"/>
</dbReference>
<proteinExistence type="predicted"/>
<dbReference type="Gene3D" id="1.20.58.2190">
    <property type="match status" value="1"/>
</dbReference>
<dbReference type="EMBL" id="HACM01004201">
    <property type="protein sequence ID" value="CRZ04643.1"/>
    <property type="molecule type" value="Transcribed_RNA"/>
</dbReference>
<feature type="domain" description="PPM-type phosphatase" evidence="1">
    <location>
        <begin position="135"/>
        <end position="391"/>
    </location>
</feature>
<organism evidence="2">
    <name type="scientific">Spongospora subterranea</name>
    <dbReference type="NCBI Taxonomy" id="70186"/>
    <lineage>
        <taxon>Eukaryota</taxon>
        <taxon>Sar</taxon>
        <taxon>Rhizaria</taxon>
        <taxon>Endomyxa</taxon>
        <taxon>Phytomyxea</taxon>
        <taxon>Plasmodiophorida</taxon>
        <taxon>Plasmodiophoridae</taxon>
        <taxon>Spongospora</taxon>
    </lineage>
</organism>
<dbReference type="Pfam" id="PF00481">
    <property type="entry name" value="PP2C"/>
    <property type="match status" value="1"/>
</dbReference>
<protein>
    <recommendedName>
        <fullName evidence="1">PPM-type phosphatase domain-containing protein</fullName>
    </recommendedName>
</protein>
<accession>A0A0H5QRI9</accession>
<dbReference type="SUPFAM" id="SSF143503">
    <property type="entry name" value="PUG domain-like"/>
    <property type="match status" value="1"/>
</dbReference>
<dbReference type="SMART" id="SM00332">
    <property type="entry name" value="PP2Cc"/>
    <property type="match status" value="1"/>
</dbReference>
<dbReference type="SMART" id="SM00580">
    <property type="entry name" value="PUG"/>
    <property type="match status" value="1"/>
</dbReference>
<sequence>MQIESVLAAIESDTDCSIIEVIEGLDTMLVFVNNIIDYPQTPCFRRIRISNVNFQERLGHLKHGMDLLKAVGFVQDADPHVFALPDSVDEEDERNSIANIRKARLSIISFRKELYARFMHIQHLPADHVWSSVRGAGAFGRQGRRPHMEDEHLLIDSFTGDPSTGLFCCYDGHGGRAAVDFCVRSLHINLEHSLLRNGDDMTIEQHLQSAFHITDAQIRRRSILDSGSTAVVCMIRNERKDRVLYCSNAGDTRAVLTKADGVRRLSYDHKPGLDSEIERIRLAGGFVSDNRVNGVLAVSRALGDHHLKPSVSADPYISRTVLEDNDEFCIIACDGVWDVLTDHEAGTFVRRFLANDDSPMSEKPTLAAQALANLAFGQRSQDNITVIVIVF</sequence>
<name>A0A0H5QRI9_9EUKA</name>
<dbReference type="InterPro" id="IPR018997">
    <property type="entry name" value="PUB_domain"/>
</dbReference>
<evidence type="ECO:0000259" key="1">
    <source>
        <dbReference type="PROSITE" id="PS51746"/>
    </source>
</evidence>
<dbReference type="Gene3D" id="3.60.40.10">
    <property type="entry name" value="PPM-type phosphatase domain"/>
    <property type="match status" value="1"/>
</dbReference>
<dbReference type="PROSITE" id="PS51746">
    <property type="entry name" value="PPM_2"/>
    <property type="match status" value="1"/>
</dbReference>
<dbReference type="PANTHER" id="PTHR13832:SF827">
    <property type="entry name" value="PROTEIN PHOSPHATASE 1L"/>
    <property type="match status" value="1"/>
</dbReference>
<dbReference type="InterPro" id="IPR015655">
    <property type="entry name" value="PP2C"/>
</dbReference>
<dbReference type="CDD" id="cd00143">
    <property type="entry name" value="PP2Cc"/>
    <property type="match status" value="1"/>
</dbReference>
<dbReference type="PANTHER" id="PTHR13832">
    <property type="entry name" value="PROTEIN PHOSPHATASE 2C"/>
    <property type="match status" value="1"/>
</dbReference>
<dbReference type="AlphaFoldDB" id="A0A0H5QRI9"/>
<dbReference type="InterPro" id="IPR001932">
    <property type="entry name" value="PPM-type_phosphatase-like_dom"/>
</dbReference>
<dbReference type="SUPFAM" id="SSF81606">
    <property type="entry name" value="PP2C-like"/>
    <property type="match status" value="1"/>
</dbReference>